<evidence type="ECO:0000256" key="6">
    <source>
        <dbReference type="ARBA" id="ARBA00022725"/>
    </source>
</evidence>
<dbReference type="Pfam" id="PF10326">
    <property type="entry name" value="7TM_GPCR_Str"/>
    <property type="match status" value="1"/>
</dbReference>
<evidence type="ECO:0000313" key="21">
    <source>
        <dbReference type="Proteomes" id="UP001152747"/>
    </source>
</evidence>
<comment type="function">
    <text evidence="13">An odorant receptor which affects chemotaxis to the volatile odorant diacetyl. Specifies AWA neuronal cell fate via the odr-7 pathway.</text>
</comment>
<reference evidence="20" key="1">
    <citation type="submission" date="2022-11" db="EMBL/GenBank/DDBJ databases">
        <authorList>
            <person name="Kikuchi T."/>
        </authorList>
    </citation>
    <scope>NUCLEOTIDE SEQUENCE</scope>
    <source>
        <strain evidence="20">PS1010</strain>
    </source>
</reference>
<dbReference type="Gene3D" id="1.20.1070.10">
    <property type="entry name" value="Rhodopsin 7-helix transmembrane proteins"/>
    <property type="match status" value="1"/>
</dbReference>
<keyword evidence="2" id="KW-1003">Cell membrane</keyword>
<proteinExistence type="inferred from homology"/>
<evidence type="ECO:0000256" key="15">
    <source>
        <dbReference type="ARBA" id="ARBA00064300"/>
    </source>
</evidence>
<dbReference type="SUPFAM" id="SSF81321">
    <property type="entry name" value="Family A G protein-coupled receptor-like"/>
    <property type="match status" value="1"/>
</dbReference>
<sequence length="381" mass="43820">MPSYFCKFYLFQRTPGKIVFNSSVLFGSQVEVKTWINIQHQFEQFSSPCSFLINALLIWIIYHNSPISIGAYKYLLIYISIFEMSYSMINFTLQPIFISARSFYCIFVDVRGSTIDPGLMRVFISVYCAVFGASLGLFCIHFIYRYLAACQHKLLQSFESWRIIFWLPVPIFFAFIWSMISLLLAPPSDLKKELINNRLLEISDFKPGDIVYLSVFFYPIDPETGKQYTDPISVLSAVIAITTLYISFAILLYFGLKCYKEIKKLVSSSSKSANYQNMQTQLFFALVIQTLIPCILMHIPCFLMILSAILNKDIGYLTGIVTITIALYPTIDPLPNLLIIKSYRIALKRYLGFHLIVKKNQLSDVTFVDMKTRIETTTTVL</sequence>
<comment type="subcellular location">
    <subcellularLocation>
        <location evidence="1">Cell projection</location>
        <location evidence="1">Cilium membrane</location>
        <topology evidence="1">Multi-pass membrane protein</topology>
    </subcellularLocation>
</comment>
<evidence type="ECO:0000256" key="9">
    <source>
        <dbReference type="ARBA" id="ARBA00023136"/>
    </source>
</evidence>
<evidence type="ECO:0000256" key="19">
    <source>
        <dbReference type="SAM" id="Phobius"/>
    </source>
</evidence>
<keyword evidence="21" id="KW-1185">Reference proteome</keyword>
<evidence type="ECO:0000256" key="4">
    <source>
        <dbReference type="ARBA" id="ARBA00022606"/>
    </source>
</evidence>
<evidence type="ECO:0000313" key="20">
    <source>
        <dbReference type="EMBL" id="CAI5447783.1"/>
    </source>
</evidence>
<evidence type="ECO:0000256" key="16">
    <source>
        <dbReference type="ARBA" id="ARBA00067967"/>
    </source>
</evidence>
<feature type="transmembrane region" description="Helical" evidence="19">
    <location>
        <begin position="282"/>
        <end position="310"/>
    </location>
</feature>
<keyword evidence="11" id="KW-0325">Glycoprotein</keyword>
<evidence type="ECO:0000256" key="18">
    <source>
        <dbReference type="ARBA" id="ARBA00082489"/>
    </source>
</evidence>
<dbReference type="AlphaFoldDB" id="A0A9P1ILG5"/>
<dbReference type="GO" id="GO:0060170">
    <property type="term" value="C:ciliary membrane"/>
    <property type="evidence" value="ECO:0007669"/>
    <property type="project" value="UniProtKB-SubCell"/>
</dbReference>
<dbReference type="GO" id="GO:0042048">
    <property type="term" value="P:olfactory behavior"/>
    <property type="evidence" value="ECO:0007669"/>
    <property type="project" value="TreeGrafter"/>
</dbReference>
<organism evidence="20 21">
    <name type="scientific">Caenorhabditis angaria</name>
    <dbReference type="NCBI Taxonomy" id="860376"/>
    <lineage>
        <taxon>Eukaryota</taxon>
        <taxon>Metazoa</taxon>
        <taxon>Ecdysozoa</taxon>
        <taxon>Nematoda</taxon>
        <taxon>Chromadorea</taxon>
        <taxon>Rhabditida</taxon>
        <taxon>Rhabditina</taxon>
        <taxon>Rhabditomorpha</taxon>
        <taxon>Rhabditoidea</taxon>
        <taxon>Rhabditidae</taxon>
        <taxon>Peloderinae</taxon>
        <taxon>Caenorhabditis</taxon>
    </lineage>
</organism>
<dbReference type="GO" id="GO:0038022">
    <property type="term" value="F:G protein-coupled olfactory receptor activity"/>
    <property type="evidence" value="ECO:0007669"/>
    <property type="project" value="TreeGrafter"/>
</dbReference>
<feature type="transmembrane region" description="Helical" evidence="19">
    <location>
        <begin position="232"/>
        <end position="254"/>
    </location>
</feature>
<evidence type="ECO:0000256" key="14">
    <source>
        <dbReference type="ARBA" id="ARBA00061678"/>
    </source>
</evidence>
<feature type="transmembrane region" description="Helical" evidence="19">
    <location>
        <begin position="118"/>
        <end position="144"/>
    </location>
</feature>
<evidence type="ECO:0000256" key="3">
    <source>
        <dbReference type="ARBA" id="ARBA00022500"/>
    </source>
</evidence>
<keyword evidence="6" id="KW-0552">Olfaction</keyword>
<dbReference type="GO" id="GO:0006935">
    <property type="term" value="P:chemotaxis"/>
    <property type="evidence" value="ECO:0007669"/>
    <property type="project" value="UniProtKB-KW"/>
</dbReference>
<evidence type="ECO:0000256" key="12">
    <source>
        <dbReference type="ARBA" id="ARBA00023273"/>
    </source>
</evidence>
<accession>A0A9P1ILG5</accession>
<keyword evidence="9 19" id="KW-0472">Membrane</keyword>
<dbReference type="Proteomes" id="UP001152747">
    <property type="component" value="Unassembled WGS sequence"/>
</dbReference>
<evidence type="ECO:0000256" key="5">
    <source>
        <dbReference type="ARBA" id="ARBA00022692"/>
    </source>
</evidence>
<keyword evidence="7 19" id="KW-1133">Transmembrane helix</keyword>
<evidence type="ECO:0000256" key="10">
    <source>
        <dbReference type="ARBA" id="ARBA00023170"/>
    </source>
</evidence>
<evidence type="ECO:0000256" key="1">
    <source>
        <dbReference type="ARBA" id="ARBA00004272"/>
    </source>
</evidence>
<feature type="transmembrane region" description="Helical" evidence="19">
    <location>
        <begin position="316"/>
        <end position="339"/>
    </location>
</feature>
<evidence type="ECO:0000256" key="17">
    <source>
        <dbReference type="ARBA" id="ARBA00078653"/>
    </source>
</evidence>
<keyword evidence="8" id="KW-0969">Cilium</keyword>
<evidence type="ECO:0000256" key="11">
    <source>
        <dbReference type="ARBA" id="ARBA00023180"/>
    </source>
</evidence>
<gene>
    <name evidence="20" type="ORF">CAMP_LOCUS10420</name>
</gene>
<feature type="transmembrane region" description="Helical" evidence="19">
    <location>
        <begin position="74"/>
        <end position="98"/>
    </location>
</feature>
<dbReference type="OrthoDB" id="2101615at2759"/>
<comment type="similarity">
    <text evidence="14">Belongs to the nematode receptor-like protein str family.</text>
</comment>
<feature type="transmembrane region" description="Helical" evidence="19">
    <location>
        <begin position="45"/>
        <end position="62"/>
    </location>
</feature>
<keyword evidence="12" id="KW-0966">Cell projection</keyword>
<evidence type="ECO:0000256" key="13">
    <source>
        <dbReference type="ARBA" id="ARBA00054965"/>
    </source>
</evidence>
<evidence type="ECO:0000256" key="7">
    <source>
        <dbReference type="ARBA" id="ARBA00022989"/>
    </source>
</evidence>
<keyword evidence="10" id="KW-0675">Receptor</keyword>
<keyword evidence="3" id="KW-0145">Chemotaxis</keyword>
<comment type="subunit">
    <text evidence="15">Interacts with odr-4.</text>
</comment>
<dbReference type="InterPro" id="IPR019428">
    <property type="entry name" value="7TM_GPCR_serpentine_rcpt_Str"/>
</dbReference>
<name>A0A9P1ILG5_9PELO</name>
<keyword evidence="4" id="KW-0716">Sensory transduction</keyword>
<comment type="caution">
    <text evidence="20">The sequence shown here is derived from an EMBL/GenBank/DDBJ whole genome shotgun (WGS) entry which is preliminary data.</text>
</comment>
<dbReference type="PANTHER" id="PTHR22943">
    <property type="entry name" value="7-TRANSMEMBRANE DOMAIN RECEPTOR C.ELEGANS"/>
    <property type="match status" value="1"/>
</dbReference>
<protein>
    <recommendedName>
        <fullName evidence="16">Serpentine receptor class r-10</fullName>
    </recommendedName>
    <alternativeName>
        <fullName evidence="17">Odorant response abnormal protein 10</fullName>
    </alternativeName>
    <alternativeName>
        <fullName evidence="18">Olfactory receptor 10</fullName>
    </alternativeName>
</protein>
<feature type="transmembrane region" description="Helical" evidence="19">
    <location>
        <begin position="164"/>
        <end position="185"/>
    </location>
</feature>
<evidence type="ECO:0000256" key="8">
    <source>
        <dbReference type="ARBA" id="ARBA00023069"/>
    </source>
</evidence>
<evidence type="ECO:0000256" key="2">
    <source>
        <dbReference type="ARBA" id="ARBA00022475"/>
    </source>
</evidence>
<dbReference type="EMBL" id="CANHGI010000004">
    <property type="protein sequence ID" value="CAI5447783.1"/>
    <property type="molecule type" value="Genomic_DNA"/>
</dbReference>
<dbReference type="FunFam" id="1.20.1070.10:FF:000128">
    <property type="entry name" value="Seven TM Receptor"/>
    <property type="match status" value="1"/>
</dbReference>
<keyword evidence="5 19" id="KW-0812">Transmembrane</keyword>
<dbReference type="PANTHER" id="PTHR22943:SF248">
    <property type="entry name" value="SEVEN TM RECEPTOR"/>
    <property type="match status" value="1"/>
</dbReference>